<gene>
    <name evidence="1" type="ORF">DM484_25080</name>
</gene>
<sequence>MTANFTPRLDILPPSQRRLWDELSAVPEEFVLYGGTAIAIHLGHRESVDFDFFGNKPLDPTRLAPALPFLAGAIVTQREPNTFSCTIDRGGAVKLSFFGLPGIPRLSPPLIAPDNGLQVASLLDLAGMKASVVQMRAEAKDYIDIDALLTDGRIDLPMALAAARAIYGAEFNPQSTLKALTYFDDGNLRRLPDSVKDRLTKAVREVDLDCLPVITVPSRGIHHDRRPHQ</sequence>
<organism evidence="1 2">
    <name type="scientific">Candidatus Methylumidiphilus alinenensis</name>
    <dbReference type="NCBI Taxonomy" id="2202197"/>
    <lineage>
        <taxon>Bacteria</taxon>
        <taxon>Pseudomonadati</taxon>
        <taxon>Pseudomonadota</taxon>
        <taxon>Gammaproteobacteria</taxon>
        <taxon>Methylococcales</taxon>
        <taxon>Candidatus Methylumidiphilus</taxon>
    </lineage>
</organism>
<accession>A0A2W4SEG5</accession>
<evidence type="ECO:0000313" key="1">
    <source>
        <dbReference type="EMBL" id="PZN72014.1"/>
    </source>
</evidence>
<evidence type="ECO:0000313" key="2">
    <source>
        <dbReference type="Proteomes" id="UP000249396"/>
    </source>
</evidence>
<proteinExistence type="predicted"/>
<dbReference type="AlphaFoldDB" id="A0A2W4SEG5"/>
<dbReference type="InterPro" id="IPR014942">
    <property type="entry name" value="AbiEii"/>
</dbReference>
<protein>
    <recommendedName>
        <fullName evidence="3">Nucleotidyl transferase AbiEii/AbiGii toxin family protein</fullName>
    </recommendedName>
</protein>
<evidence type="ECO:0008006" key="3">
    <source>
        <dbReference type="Google" id="ProtNLM"/>
    </source>
</evidence>
<dbReference type="Proteomes" id="UP000249396">
    <property type="component" value="Unassembled WGS sequence"/>
</dbReference>
<dbReference type="Pfam" id="PF08843">
    <property type="entry name" value="AbiEii"/>
    <property type="match status" value="1"/>
</dbReference>
<dbReference type="EMBL" id="QJPH01000502">
    <property type="protein sequence ID" value="PZN72014.1"/>
    <property type="molecule type" value="Genomic_DNA"/>
</dbReference>
<reference evidence="1 2" key="1">
    <citation type="journal article" date="2018" name="Aquat. Microb. Ecol.">
        <title>Gammaproteobacterial methanotrophs dominate.</title>
        <authorList>
            <person name="Rissanen A.J."/>
            <person name="Saarenheimo J."/>
            <person name="Tiirola M."/>
            <person name="Peura S."/>
            <person name="Aalto S.L."/>
            <person name="Karvinen A."/>
            <person name="Nykanen H."/>
        </authorList>
    </citation>
    <scope>NUCLEOTIDE SEQUENCE [LARGE SCALE GENOMIC DNA]</scope>
    <source>
        <strain evidence="1">AMbin10</strain>
    </source>
</reference>
<comment type="caution">
    <text evidence="1">The sequence shown here is derived from an EMBL/GenBank/DDBJ whole genome shotgun (WGS) entry which is preliminary data.</text>
</comment>
<name>A0A2W4SEG5_9GAMM</name>